<dbReference type="InterPro" id="IPR052536">
    <property type="entry name" value="ABC-4_Integral_Memb_Prot"/>
</dbReference>
<feature type="transmembrane region" description="Helical" evidence="6">
    <location>
        <begin position="376"/>
        <end position="398"/>
    </location>
</feature>
<feature type="transmembrane region" description="Helical" evidence="6">
    <location>
        <begin position="320"/>
        <end position="342"/>
    </location>
</feature>
<comment type="subcellular location">
    <subcellularLocation>
        <location evidence="1">Cell membrane</location>
        <topology evidence="1">Multi-pass membrane protein</topology>
    </subcellularLocation>
</comment>
<feature type="transmembrane region" description="Helical" evidence="6">
    <location>
        <begin position="103"/>
        <end position="127"/>
    </location>
</feature>
<organism evidence="8 9">
    <name type="scientific">Metabacillus arenae</name>
    <dbReference type="NCBI Taxonomy" id="2771434"/>
    <lineage>
        <taxon>Bacteria</taxon>
        <taxon>Bacillati</taxon>
        <taxon>Bacillota</taxon>
        <taxon>Bacilli</taxon>
        <taxon>Bacillales</taxon>
        <taxon>Bacillaceae</taxon>
        <taxon>Metabacillus</taxon>
    </lineage>
</organism>
<evidence type="ECO:0000256" key="2">
    <source>
        <dbReference type="ARBA" id="ARBA00022475"/>
    </source>
</evidence>
<evidence type="ECO:0000313" key="9">
    <source>
        <dbReference type="Proteomes" id="UP000626844"/>
    </source>
</evidence>
<feature type="transmembrane region" description="Helical" evidence="6">
    <location>
        <begin position="282"/>
        <end position="308"/>
    </location>
</feature>
<dbReference type="AlphaFoldDB" id="A0A926NGV9"/>
<keyword evidence="2" id="KW-1003">Cell membrane</keyword>
<dbReference type="InterPro" id="IPR003838">
    <property type="entry name" value="ABC3_permease_C"/>
</dbReference>
<feature type="transmembrane region" description="Helical" evidence="6">
    <location>
        <begin position="147"/>
        <end position="170"/>
    </location>
</feature>
<keyword evidence="3 6" id="KW-0812">Transmembrane</keyword>
<sequence>MTFRKLALINVVRNKRVYTAYFLSSVFSVSVFFIYALFAFHPAFTIDIIGGYVSFGMHFAELIIYIFSIFFVLYSMSAFLKSRKKEFGILAINGMSDMQLRRLVFLENMLIGFFATSSGILIGLLFAKLLLLISERALGMTSELPFYFPWQALLLTFLSFFILFLFISIFTTSFVRGSQLIDLFTGGAKPKPTPKASRALSYLAVILLGLGYTIALLVKEAMVFFAMIPVTIIVIIGTYLFYTQLSVYFLNWVRKKKRIYQHKTNLVVFSYLIYRMKDNAQMFFIVTIVLTITFSSIGTLVGIRTMLIETTVIARQGIDIVLFIGLFIGAVFFISSGSFLYFRLYTDLEDDKRQFGAIAKLGLTDKELSTIITLRLALLFFFPILVATIHGAVSLTAMQNMFSYPLALESILVLGSFFIIQVVYFLIMRAHYLIQIKKDIIIHN</sequence>
<feature type="transmembrane region" description="Helical" evidence="6">
    <location>
        <begin position="199"/>
        <end position="218"/>
    </location>
</feature>
<evidence type="ECO:0000313" key="8">
    <source>
        <dbReference type="EMBL" id="MBD1383219.1"/>
    </source>
</evidence>
<keyword evidence="9" id="KW-1185">Reference proteome</keyword>
<feature type="transmembrane region" description="Helical" evidence="6">
    <location>
        <begin position="62"/>
        <end position="82"/>
    </location>
</feature>
<dbReference type="Pfam" id="PF02687">
    <property type="entry name" value="FtsX"/>
    <property type="match status" value="2"/>
</dbReference>
<evidence type="ECO:0000256" key="6">
    <source>
        <dbReference type="SAM" id="Phobius"/>
    </source>
</evidence>
<protein>
    <submittedName>
        <fullName evidence="8">FtsX-like permease family protein</fullName>
    </submittedName>
</protein>
<feature type="transmembrane region" description="Helical" evidence="6">
    <location>
        <begin position="404"/>
        <end position="427"/>
    </location>
</feature>
<feature type="domain" description="ABC3 transporter permease C-terminal" evidence="7">
    <location>
        <begin position="62"/>
        <end position="178"/>
    </location>
</feature>
<feature type="transmembrane region" description="Helical" evidence="6">
    <location>
        <begin position="21"/>
        <end position="42"/>
    </location>
</feature>
<feature type="transmembrane region" description="Helical" evidence="6">
    <location>
        <begin position="224"/>
        <end position="250"/>
    </location>
</feature>
<dbReference type="PANTHER" id="PTHR46795:SF2">
    <property type="entry name" value="ABC TRANSPORTER, PERMEASE PROTEIN"/>
    <property type="match status" value="1"/>
</dbReference>
<dbReference type="PANTHER" id="PTHR46795">
    <property type="entry name" value="ABC TRANSPORTER PERMEASE-RELATED-RELATED"/>
    <property type="match status" value="1"/>
</dbReference>
<reference evidence="8" key="1">
    <citation type="submission" date="2020-09" db="EMBL/GenBank/DDBJ databases">
        <title>A novel bacterium of genus Bacillus, isolated from South China Sea.</title>
        <authorList>
            <person name="Huang H."/>
            <person name="Mo K."/>
            <person name="Hu Y."/>
        </authorList>
    </citation>
    <scope>NUCLEOTIDE SEQUENCE</scope>
    <source>
        <strain evidence="8">IB182487</strain>
    </source>
</reference>
<evidence type="ECO:0000256" key="5">
    <source>
        <dbReference type="ARBA" id="ARBA00023136"/>
    </source>
</evidence>
<evidence type="ECO:0000256" key="4">
    <source>
        <dbReference type="ARBA" id="ARBA00022989"/>
    </source>
</evidence>
<dbReference type="GO" id="GO:0005886">
    <property type="term" value="C:plasma membrane"/>
    <property type="evidence" value="ECO:0007669"/>
    <property type="project" value="UniProtKB-SubCell"/>
</dbReference>
<keyword evidence="5 6" id="KW-0472">Membrane</keyword>
<dbReference type="Proteomes" id="UP000626844">
    <property type="component" value="Unassembled WGS sequence"/>
</dbReference>
<evidence type="ECO:0000256" key="3">
    <source>
        <dbReference type="ARBA" id="ARBA00022692"/>
    </source>
</evidence>
<dbReference type="RefSeq" id="WP_191162171.1">
    <property type="nucleotide sequence ID" value="NZ_JACXAI010000048.1"/>
</dbReference>
<evidence type="ECO:0000256" key="1">
    <source>
        <dbReference type="ARBA" id="ARBA00004651"/>
    </source>
</evidence>
<feature type="domain" description="ABC3 transporter permease C-terminal" evidence="7">
    <location>
        <begin position="327"/>
        <end position="429"/>
    </location>
</feature>
<proteinExistence type="predicted"/>
<dbReference type="EMBL" id="JACXAI010000048">
    <property type="protein sequence ID" value="MBD1383219.1"/>
    <property type="molecule type" value="Genomic_DNA"/>
</dbReference>
<comment type="caution">
    <text evidence="8">The sequence shown here is derived from an EMBL/GenBank/DDBJ whole genome shotgun (WGS) entry which is preliminary data.</text>
</comment>
<name>A0A926NGV9_9BACI</name>
<evidence type="ECO:0000259" key="7">
    <source>
        <dbReference type="Pfam" id="PF02687"/>
    </source>
</evidence>
<accession>A0A926NGV9</accession>
<keyword evidence="4 6" id="KW-1133">Transmembrane helix</keyword>
<gene>
    <name evidence="8" type="ORF">IC621_23810</name>
</gene>